<dbReference type="FunFam" id="3.20.20.70:FF:000016">
    <property type="entry name" value="Triosephosphate isomerase"/>
    <property type="match status" value="1"/>
</dbReference>
<dbReference type="InterPro" id="IPR000652">
    <property type="entry name" value="Triosephosphate_isomerase"/>
</dbReference>
<dbReference type="GO" id="GO:0004807">
    <property type="term" value="F:triose-phosphate isomerase activity"/>
    <property type="evidence" value="ECO:0007669"/>
    <property type="project" value="UniProtKB-UniRule"/>
</dbReference>
<dbReference type="AlphaFoldDB" id="A0A1N6LEH1"/>
<dbReference type="PROSITE" id="PS00171">
    <property type="entry name" value="TIM_1"/>
    <property type="match status" value="1"/>
</dbReference>
<dbReference type="GO" id="GO:0006096">
    <property type="term" value="P:glycolytic process"/>
    <property type="evidence" value="ECO:0007669"/>
    <property type="project" value="UniProtKB-UniRule"/>
</dbReference>
<keyword evidence="7 8" id="KW-0413">Isomerase</keyword>
<gene>
    <name evidence="8" type="primary">tpiA</name>
    <name evidence="10" type="ORF">SAMN05444165_6862</name>
</gene>
<dbReference type="UniPathway" id="UPA00109">
    <property type="reaction ID" value="UER00189"/>
</dbReference>
<dbReference type="HAMAP" id="MF_00147_B">
    <property type="entry name" value="TIM_B"/>
    <property type="match status" value="1"/>
</dbReference>
<comment type="subcellular location">
    <subcellularLocation>
        <location evidence="8 9">Cytoplasm</location>
    </subcellularLocation>
</comment>
<comment type="function">
    <text evidence="8">Involved in the gluconeogenesis. Catalyzes stereospecifically the conversion of dihydroxyacetone phosphate (DHAP) to D-glyceraldehyde-3-phosphate (G3P).</text>
</comment>
<sequence>MSKQRAKLVVGNWKMHGRLAGNTALLQAVAQGAGALPDDVRVGVCVPCPYLAQAQALLDGSRVVWGVQDVSAYTEGAYTGEVAAPMAVDFGASLAIVGHSERRAYHRESAELVAVKTQRVLEAGLTPIVCVGETLEEREAGKTEQVVGVQLDEVLAKLSSEEAARIVVAYEPVWAIGTGKSATAQQAQQVHAFLRARLVAKGAPDVALLYGGSVKPENAEELFRQPDIDGGLIGGASLKDQDFLAICKAAGAVSVTQ</sequence>
<dbReference type="PANTHER" id="PTHR21139">
    <property type="entry name" value="TRIOSEPHOSPHATE ISOMERASE"/>
    <property type="match status" value="1"/>
</dbReference>
<evidence type="ECO:0000256" key="9">
    <source>
        <dbReference type="RuleBase" id="RU363013"/>
    </source>
</evidence>
<feature type="active site" description="Electrophile" evidence="8">
    <location>
        <position position="99"/>
    </location>
</feature>
<evidence type="ECO:0000256" key="3">
    <source>
        <dbReference type="ARBA" id="ARBA00007422"/>
    </source>
</evidence>
<dbReference type="GO" id="GO:0005829">
    <property type="term" value="C:cytosol"/>
    <property type="evidence" value="ECO:0007669"/>
    <property type="project" value="TreeGrafter"/>
</dbReference>
<evidence type="ECO:0000256" key="6">
    <source>
        <dbReference type="ARBA" id="ARBA00023152"/>
    </source>
</evidence>
<comment type="catalytic activity">
    <reaction evidence="8 9">
        <text>D-glyceraldehyde 3-phosphate = dihydroxyacetone phosphate</text>
        <dbReference type="Rhea" id="RHEA:18585"/>
        <dbReference type="ChEBI" id="CHEBI:57642"/>
        <dbReference type="ChEBI" id="CHEBI:59776"/>
        <dbReference type="EC" id="5.3.1.1"/>
    </reaction>
</comment>
<feature type="binding site" evidence="8">
    <location>
        <position position="177"/>
    </location>
    <ligand>
        <name>substrate</name>
    </ligand>
</feature>
<dbReference type="GO" id="GO:0046166">
    <property type="term" value="P:glyceraldehyde-3-phosphate biosynthetic process"/>
    <property type="evidence" value="ECO:0007669"/>
    <property type="project" value="TreeGrafter"/>
</dbReference>
<evidence type="ECO:0000313" key="11">
    <source>
        <dbReference type="Proteomes" id="UP000185151"/>
    </source>
</evidence>
<comment type="subunit">
    <text evidence="8 9">Homodimer.</text>
</comment>
<keyword evidence="4 8" id="KW-0312">Gluconeogenesis</keyword>
<evidence type="ECO:0000256" key="5">
    <source>
        <dbReference type="ARBA" id="ARBA00022490"/>
    </source>
</evidence>
<dbReference type="UniPathway" id="UPA00138"/>
<protein>
    <recommendedName>
        <fullName evidence="8 9">Triosephosphate isomerase</fullName>
        <shortName evidence="8">TIM</shortName>
        <shortName evidence="8">TPI</shortName>
        <ecNumber evidence="8 9">5.3.1.1</ecNumber>
    </recommendedName>
    <alternativeName>
        <fullName evidence="8">Triose-phosphate isomerase</fullName>
    </alternativeName>
</protein>
<keyword evidence="11" id="KW-1185">Reference proteome</keyword>
<dbReference type="CDD" id="cd00311">
    <property type="entry name" value="TIM"/>
    <property type="match status" value="1"/>
</dbReference>
<comment type="pathway">
    <text evidence="1 8 9">Carbohydrate degradation; glycolysis; D-glyceraldehyde 3-phosphate from glycerone phosphate: step 1/1.</text>
</comment>
<organism evidence="10 11">
    <name type="scientific">Paraburkholderia phenazinium</name>
    <dbReference type="NCBI Taxonomy" id="60549"/>
    <lineage>
        <taxon>Bacteria</taxon>
        <taxon>Pseudomonadati</taxon>
        <taxon>Pseudomonadota</taxon>
        <taxon>Betaproteobacteria</taxon>
        <taxon>Burkholderiales</taxon>
        <taxon>Burkholderiaceae</taxon>
        <taxon>Paraburkholderia</taxon>
    </lineage>
</organism>
<dbReference type="EC" id="5.3.1.1" evidence="8 9"/>
<keyword evidence="5 8" id="KW-0963">Cytoplasm</keyword>
<dbReference type="SUPFAM" id="SSF51351">
    <property type="entry name" value="Triosephosphate isomerase (TIM)"/>
    <property type="match status" value="1"/>
</dbReference>
<dbReference type="Proteomes" id="UP000185151">
    <property type="component" value="Unassembled WGS sequence"/>
</dbReference>
<dbReference type="EMBL" id="FSRU01000003">
    <property type="protein sequence ID" value="SIO67107.1"/>
    <property type="molecule type" value="Genomic_DNA"/>
</dbReference>
<evidence type="ECO:0000256" key="8">
    <source>
        <dbReference type="HAMAP-Rule" id="MF_00147"/>
    </source>
</evidence>
<keyword evidence="6 8" id="KW-0324">Glycolysis</keyword>
<dbReference type="PROSITE" id="PS51440">
    <property type="entry name" value="TIM_2"/>
    <property type="match status" value="1"/>
</dbReference>
<dbReference type="NCBIfam" id="TIGR00419">
    <property type="entry name" value="tim"/>
    <property type="match status" value="1"/>
</dbReference>
<feature type="binding site" evidence="8">
    <location>
        <begin position="12"/>
        <end position="14"/>
    </location>
    <ligand>
        <name>substrate</name>
    </ligand>
</feature>
<dbReference type="Gene3D" id="3.20.20.70">
    <property type="entry name" value="Aldolase class I"/>
    <property type="match status" value="1"/>
</dbReference>
<comment type="pathway">
    <text evidence="8 9">Carbohydrate biosynthesis; gluconeogenesis.</text>
</comment>
<dbReference type="PANTHER" id="PTHR21139:SF42">
    <property type="entry name" value="TRIOSEPHOSPHATE ISOMERASE"/>
    <property type="match status" value="1"/>
</dbReference>
<feature type="active site" description="Proton acceptor" evidence="8">
    <location>
        <position position="171"/>
    </location>
</feature>
<feature type="binding site" evidence="8">
    <location>
        <position position="213"/>
    </location>
    <ligand>
        <name>substrate</name>
    </ligand>
</feature>
<dbReference type="OrthoDB" id="9809429at2"/>
<dbReference type="Pfam" id="PF00121">
    <property type="entry name" value="TIM"/>
    <property type="match status" value="1"/>
</dbReference>
<evidence type="ECO:0000256" key="2">
    <source>
        <dbReference type="ARBA" id="ARBA00004939"/>
    </source>
</evidence>
<accession>A0A1N6LEH1</accession>
<dbReference type="GO" id="GO:0019563">
    <property type="term" value="P:glycerol catabolic process"/>
    <property type="evidence" value="ECO:0007669"/>
    <property type="project" value="TreeGrafter"/>
</dbReference>
<dbReference type="InterPro" id="IPR013785">
    <property type="entry name" value="Aldolase_TIM"/>
</dbReference>
<comment type="pathway">
    <text evidence="2">Carbohydrate metabolism; erythritol degradation.</text>
</comment>
<dbReference type="RefSeq" id="WP_074301872.1">
    <property type="nucleotide sequence ID" value="NZ_FSRU01000003.1"/>
</dbReference>
<dbReference type="InterPro" id="IPR022896">
    <property type="entry name" value="TrioseP_Isoase_bac/euk"/>
</dbReference>
<feature type="binding site" evidence="8">
    <location>
        <begin position="234"/>
        <end position="235"/>
    </location>
    <ligand>
        <name>substrate</name>
    </ligand>
</feature>
<dbReference type="GO" id="GO:0006094">
    <property type="term" value="P:gluconeogenesis"/>
    <property type="evidence" value="ECO:0007669"/>
    <property type="project" value="UniProtKB-UniRule"/>
</dbReference>
<evidence type="ECO:0000256" key="7">
    <source>
        <dbReference type="ARBA" id="ARBA00023235"/>
    </source>
</evidence>
<proteinExistence type="inferred from homology"/>
<dbReference type="InterPro" id="IPR035990">
    <property type="entry name" value="TIM_sf"/>
</dbReference>
<dbReference type="InterPro" id="IPR020861">
    <property type="entry name" value="Triosephosphate_isomerase_AS"/>
</dbReference>
<evidence type="ECO:0000256" key="1">
    <source>
        <dbReference type="ARBA" id="ARBA00004680"/>
    </source>
</evidence>
<reference evidence="10 11" key="1">
    <citation type="submission" date="2016-11" db="EMBL/GenBank/DDBJ databases">
        <authorList>
            <person name="Jaros S."/>
            <person name="Januszkiewicz K."/>
            <person name="Wedrychowicz H."/>
        </authorList>
    </citation>
    <scope>NUCLEOTIDE SEQUENCE [LARGE SCALE GENOMIC DNA]</scope>
    <source>
        <strain evidence="10 11">GAS95</strain>
    </source>
</reference>
<evidence type="ECO:0000256" key="4">
    <source>
        <dbReference type="ARBA" id="ARBA00022432"/>
    </source>
</evidence>
<comment type="similarity">
    <text evidence="3 8 9">Belongs to the triosephosphate isomerase family.</text>
</comment>
<evidence type="ECO:0000313" key="10">
    <source>
        <dbReference type="EMBL" id="SIO67107.1"/>
    </source>
</evidence>
<name>A0A1N6LEH1_9BURK</name>